<comment type="caution">
    <text evidence="1">The sequence shown here is derived from an EMBL/GenBank/DDBJ whole genome shotgun (WGS) entry which is preliminary data.</text>
</comment>
<organism evidence="1 2">
    <name type="scientific">Halobacteriovorax vibrionivorans</name>
    <dbReference type="NCBI Taxonomy" id="2152716"/>
    <lineage>
        <taxon>Bacteria</taxon>
        <taxon>Pseudomonadati</taxon>
        <taxon>Bdellovibrionota</taxon>
        <taxon>Bacteriovoracia</taxon>
        <taxon>Bacteriovoracales</taxon>
        <taxon>Halobacteriovoraceae</taxon>
        <taxon>Halobacteriovorax</taxon>
    </lineage>
</organism>
<sequence>MKYLILILSFSTFASLESVDSYFNDDELNKVRNQSEFEIDQCHDVNNISFGESIEYFIKELANKKPTFLHVASIYNMPSKMENQEAVGLLSHPLCLVSKKSLSQTIKKVPDDKTIELANRFASEHNEYRSLGHRDELKKLWARFFGCLAYTESLTTADTKASKKLAKKYGPRKYNKPDGVKFYYDKWQPKVSRLNIGLFQFTPNYAGNIKPCVDSWNHFYQEEKCQIKNKGQDNLIRVFGSTTQQFNAYCGVHKVIQAFSVQLNTQTKKFTHPNNTESGKLKESNKRCVSPHFYAGWSYNHFGPLQNSTGDNLGKLMSCIYH</sequence>
<evidence type="ECO:0008006" key="3">
    <source>
        <dbReference type="Google" id="ProtNLM"/>
    </source>
</evidence>
<dbReference type="EMBL" id="QDKL01000002">
    <property type="protein sequence ID" value="RZF21550.1"/>
    <property type="molecule type" value="Genomic_DNA"/>
</dbReference>
<dbReference type="Proteomes" id="UP000443582">
    <property type="component" value="Unassembled WGS sequence"/>
</dbReference>
<evidence type="ECO:0000313" key="2">
    <source>
        <dbReference type="Proteomes" id="UP000443582"/>
    </source>
</evidence>
<reference evidence="2" key="1">
    <citation type="journal article" date="2019" name="Int. J. Syst. Evol. Microbiol.">
        <title>Halobacteriovorax valvorus sp. nov., a novel prokaryotic predator isolated from coastal seawater of China.</title>
        <authorList>
            <person name="Chen M.-X."/>
        </authorList>
    </citation>
    <scope>NUCLEOTIDE SEQUENCE [LARGE SCALE GENOMIC DNA]</scope>
    <source>
        <strain evidence="2">BL9</strain>
    </source>
</reference>
<gene>
    <name evidence="1" type="ORF">DAY19_07635</name>
</gene>
<evidence type="ECO:0000313" key="1">
    <source>
        <dbReference type="EMBL" id="RZF21550.1"/>
    </source>
</evidence>
<name>A0ABY0IF29_9BACT</name>
<proteinExistence type="predicted"/>
<dbReference type="RefSeq" id="WP_115361048.1">
    <property type="nucleotide sequence ID" value="NZ_QDKL01000002.1"/>
</dbReference>
<accession>A0ABY0IF29</accession>
<protein>
    <recommendedName>
        <fullName evidence="3">Transglycosylase SLT domain-containing protein</fullName>
    </recommendedName>
</protein>
<keyword evidence="2" id="KW-1185">Reference proteome</keyword>